<keyword evidence="1" id="KW-1133">Transmembrane helix</keyword>
<proteinExistence type="predicted"/>
<evidence type="ECO:0000313" key="2">
    <source>
        <dbReference type="EMBL" id="KGF86545.1"/>
    </source>
</evidence>
<feature type="transmembrane region" description="Helical" evidence="1">
    <location>
        <begin position="160"/>
        <end position="180"/>
    </location>
</feature>
<dbReference type="AlphaFoldDB" id="A0A0A1ZAU8"/>
<protein>
    <submittedName>
        <fullName evidence="2">Uncharacterized protein</fullName>
    </submittedName>
</protein>
<dbReference type="EMBL" id="JNAH01000007">
    <property type="protein sequence ID" value="KGF86545.1"/>
    <property type="molecule type" value="Genomic_DNA"/>
</dbReference>
<organism evidence="2 3">
    <name type="scientific">Prochlorococcus marinus str. GP2</name>
    <dbReference type="NCBI Taxonomy" id="59925"/>
    <lineage>
        <taxon>Bacteria</taxon>
        <taxon>Bacillati</taxon>
        <taxon>Cyanobacteriota</taxon>
        <taxon>Cyanophyceae</taxon>
        <taxon>Synechococcales</taxon>
        <taxon>Prochlorococcaceae</taxon>
        <taxon>Prochlorococcus</taxon>
    </lineage>
</organism>
<feature type="transmembrane region" description="Helical" evidence="1">
    <location>
        <begin position="12"/>
        <end position="32"/>
    </location>
</feature>
<keyword evidence="1" id="KW-0812">Transmembrane</keyword>
<dbReference type="OrthoDB" id="540459at2"/>
<feature type="transmembrane region" description="Helical" evidence="1">
    <location>
        <begin position="77"/>
        <end position="96"/>
    </location>
</feature>
<name>A0A0A1ZAU8_PROMR</name>
<comment type="caution">
    <text evidence="2">The sequence shown here is derived from an EMBL/GenBank/DDBJ whole genome shotgun (WGS) entry which is preliminary data.</text>
</comment>
<reference evidence="3" key="1">
    <citation type="journal article" date="2014" name="Sci. Data">
        <title>Genomes of diverse isolates of the marine cyanobacterium Prochlorococcus.</title>
        <authorList>
            <person name="Biller S."/>
            <person name="Berube P."/>
            <person name="Thompson J."/>
            <person name="Kelly L."/>
            <person name="Roggensack S."/>
            <person name="Awad L."/>
            <person name="Roache-Johnson K."/>
            <person name="Ding H."/>
            <person name="Giovannoni S.J."/>
            <person name="Moore L.R."/>
            <person name="Chisholm S.W."/>
        </authorList>
    </citation>
    <scope>NUCLEOTIDE SEQUENCE [LARGE SCALE GENOMIC DNA]</scope>
    <source>
        <strain evidence="3">GP2</strain>
    </source>
</reference>
<evidence type="ECO:0000256" key="1">
    <source>
        <dbReference type="SAM" id="Phobius"/>
    </source>
</evidence>
<feature type="transmembrane region" description="Helical" evidence="1">
    <location>
        <begin position="130"/>
        <end position="151"/>
    </location>
</feature>
<dbReference type="Proteomes" id="UP000030598">
    <property type="component" value="Unassembled WGS sequence"/>
</dbReference>
<evidence type="ECO:0000313" key="3">
    <source>
        <dbReference type="Proteomes" id="UP000030598"/>
    </source>
</evidence>
<gene>
    <name evidence="2" type="ORF">EU91_1307</name>
</gene>
<dbReference type="STRING" id="59925.EU91_1307"/>
<keyword evidence="1" id="KW-0472">Membrane</keyword>
<feature type="transmembrane region" description="Helical" evidence="1">
    <location>
        <begin position="44"/>
        <end position="70"/>
    </location>
</feature>
<sequence>MHRKALNLKSIIFKTLFLYLVIYFVALIFRYSYDFDSLLNNFQYKYLIFLNVISISLGLPLSIIFDIILIKFFGLDYVFFFSPVLTFLGVVQVLILRKIKFKISRSILFFKNPKKNSLYKFFKKVTFKPLYILIIRTFPVLPFFLGSYFIASSKSKKRIILINSFLGSFFYYLFLFFIIWSAN</sequence>
<accession>A0A0A1ZAU8</accession>